<dbReference type="Proteomes" id="UP000589351">
    <property type="component" value="Unassembled WGS sequence"/>
</dbReference>
<name>A0A6V7RAX0_9STAP</name>
<organism evidence="1 2">
    <name type="scientific">Jeotgalicoccus meleagridis</name>
    <dbReference type="NCBI Taxonomy" id="2759181"/>
    <lineage>
        <taxon>Bacteria</taxon>
        <taxon>Bacillati</taxon>
        <taxon>Bacillota</taxon>
        <taxon>Bacilli</taxon>
        <taxon>Bacillales</taxon>
        <taxon>Staphylococcaceae</taxon>
        <taxon>Jeotgalicoccus</taxon>
    </lineage>
</organism>
<evidence type="ECO:0000313" key="2">
    <source>
        <dbReference type="Proteomes" id="UP000589351"/>
    </source>
</evidence>
<protein>
    <submittedName>
        <fullName evidence="1">Uncharacterized protein</fullName>
    </submittedName>
</protein>
<sequence>MIKKLQSVMIYVEDVEKSESVLDGETGICG</sequence>
<dbReference type="AlphaFoldDB" id="A0A6V7RAX0"/>
<gene>
    <name evidence="1" type="ORF">JEODO184_00627</name>
</gene>
<proteinExistence type="predicted"/>
<comment type="caution">
    <text evidence="1">The sequence shown here is derived from an EMBL/GenBank/DDBJ whole genome shotgun (WGS) entry which is preliminary data.</text>
</comment>
<evidence type="ECO:0000313" key="1">
    <source>
        <dbReference type="EMBL" id="CAD2074114.1"/>
    </source>
</evidence>
<dbReference type="EMBL" id="CAJEWD010000004">
    <property type="protein sequence ID" value="CAD2074114.1"/>
    <property type="molecule type" value="Genomic_DNA"/>
</dbReference>
<keyword evidence="2" id="KW-1185">Reference proteome</keyword>
<accession>A0A6V7RAX0</accession>
<reference evidence="1 2" key="1">
    <citation type="submission" date="2020-07" db="EMBL/GenBank/DDBJ databases">
        <authorList>
            <person name="Criscuolo A."/>
        </authorList>
    </citation>
    <scope>NUCLEOTIDE SEQUENCE [LARGE SCALE GENOMIC DNA]</scope>
    <source>
        <strain evidence="1">CIP111649</strain>
    </source>
</reference>